<evidence type="ECO:0000256" key="5">
    <source>
        <dbReference type="ARBA" id="ARBA00023004"/>
    </source>
</evidence>
<dbReference type="InterPro" id="IPR004852">
    <property type="entry name" value="Di-haem_cyt_c_peroxidsae"/>
</dbReference>
<feature type="transmembrane region" description="Helical" evidence="7">
    <location>
        <begin position="6"/>
        <end position="22"/>
    </location>
</feature>
<comment type="caution">
    <text evidence="9">The sequence shown here is derived from an EMBL/GenBank/DDBJ whole genome shotgun (WGS) entry which is preliminary data.</text>
</comment>
<dbReference type="InterPro" id="IPR009056">
    <property type="entry name" value="Cyt_c-like_dom"/>
</dbReference>
<dbReference type="Pfam" id="PF03150">
    <property type="entry name" value="CCP_MauG"/>
    <property type="match status" value="1"/>
</dbReference>
<dbReference type="EMBL" id="BMFD01000017">
    <property type="protein sequence ID" value="GGC51790.1"/>
    <property type="molecule type" value="Genomic_DNA"/>
</dbReference>
<gene>
    <name evidence="9" type="primary">cpx</name>
    <name evidence="9" type="ORF">GCM10010993_32880</name>
</gene>
<evidence type="ECO:0000256" key="3">
    <source>
        <dbReference type="ARBA" id="ARBA00022723"/>
    </source>
</evidence>
<feature type="domain" description="Cytochrome c" evidence="8">
    <location>
        <begin position="63"/>
        <end position="173"/>
    </location>
</feature>
<comment type="subcellular location">
    <subcellularLocation>
        <location evidence="1">Cell envelope</location>
    </subcellularLocation>
</comment>
<dbReference type="PANTHER" id="PTHR30600">
    <property type="entry name" value="CYTOCHROME C PEROXIDASE-RELATED"/>
    <property type="match status" value="1"/>
</dbReference>
<evidence type="ECO:0000313" key="10">
    <source>
        <dbReference type="Proteomes" id="UP000635885"/>
    </source>
</evidence>
<dbReference type="Gene3D" id="1.10.760.10">
    <property type="entry name" value="Cytochrome c-like domain"/>
    <property type="match status" value="2"/>
</dbReference>
<evidence type="ECO:0000256" key="1">
    <source>
        <dbReference type="ARBA" id="ARBA00004196"/>
    </source>
</evidence>
<name>A0ABQ1N2F4_9BACT</name>
<keyword evidence="9" id="KW-0575">Peroxidase</keyword>
<dbReference type="Proteomes" id="UP000635885">
    <property type="component" value="Unassembled WGS sequence"/>
</dbReference>
<evidence type="ECO:0000259" key="8">
    <source>
        <dbReference type="PROSITE" id="PS51007"/>
    </source>
</evidence>
<evidence type="ECO:0000256" key="6">
    <source>
        <dbReference type="PROSITE-ProRule" id="PRU00433"/>
    </source>
</evidence>
<keyword evidence="2 6" id="KW-0349">Heme</keyword>
<keyword evidence="4" id="KW-0560">Oxidoreductase</keyword>
<keyword evidence="3 6" id="KW-0479">Metal-binding</keyword>
<sequence length="353" mass="39801">MKSNIILFITVGFITLIVILITHKPKVKSNLPVGYNVDDAKLWANARNFYYPLEQNPDELESDLELLGQMLYFDTRLSVNGTQSCNTCHNLDTYGVDNFSTSSGAIEGMQGDRNSPTVLNASLHQSQFWDGRAATLEEQAKGPILNPVEMAIPHEGVLLDRLKDVKEYVELFESSFPEHTNAITYNNVATAIGAFERRLTTRSRFDDFMALDFEALNIQEKRGLKVFLEAGCQSCHDGVALGGVQFRRFGEMLDYTKVAPQINMDEGMYKLTQNPGDLYKFKVPSLRNIEKTYPYFHDGSVWDLEESVDIMAKTQLNKTLSEDDLKHISIFLKSLTGEVSESIKSIPTIPAFR</sequence>
<accession>A0ABQ1N2F4</accession>
<dbReference type="InterPro" id="IPR051395">
    <property type="entry name" value="Cytochrome_c_Peroxidase/MauG"/>
</dbReference>
<keyword evidence="7" id="KW-1133">Transmembrane helix</keyword>
<organism evidence="9 10">
    <name type="scientific">Belliella aquatica</name>
    <dbReference type="NCBI Taxonomy" id="1323734"/>
    <lineage>
        <taxon>Bacteria</taxon>
        <taxon>Pseudomonadati</taxon>
        <taxon>Bacteroidota</taxon>
        <taxon>Cytophagia</taxon>
        <taxon>Cytophagales</taxon>
        <taxon>Cyclobacteriaceae</taxon>
        <taxon>Belliella</taxon>
    </lineage>
</organism>
<evidence type="ECO:0000256" key="7">
    <source>
        <dbReference type="SAM" id="Phobius"/>
    </source>
</evidence>
<dbReference type="PANTHER" id="PTHR30600:SF7">
    <property type="entry name" value="CYTOCHROME C PEROXIDASE-RELATED"/>
    <property type="match status" value="1"/>
</dbReference>
<reference evidence="10" key="1">
    <citation type="journal article" date="2019" name="Int. J. Syst. Evol. Microbiol.">
        <title>The Global Catalogue of Microorganisms (GCM) 10K type strain sequencing project: providing services to taxonomists for standard genome sequencing and annotation.</title>
        <authorList>
            <consortium name="The Broad Institute Genomics Platform"/>
            <consortium name="The Broad Institute Genome Sequencing Center for Infectious Disease"/>
            <person name="Wu L."/>
            <person name="Ma J."/>
        </authorList>
    </citation>
    <scope>NUCLEOTIDE SEQUENCE [LARGE SCALE GENOMIC DNA]</scope>
    <source>
        <strain evidence="10">CGMCC 1.12479</strain>
    </source>
</reference>
<evidence type="ECO:0000256" key="2">
    <source>
        <dbReference type="ARBA" id="ARBA00022617"/>
    </source>
</evidence>
<feature type="domain" description="Cytochrome c" evidence="8">
    <location>
        <begin position="218"/>
        <end position="336"/>
    </location>
</feature>
<keyword evidence="7" id="KW-0472">Membrane</keyword>
<evidence type="ECO:0000256" key="4">
    <source>
        <dbReference type="ARBA" id="ARBA00023002"/>
    </source>
</evidence>
<evidence type="ECO:0000313" key="9">
    <source>
        <dbReference type="EMBL" id="GGC51790.1"/>
    </source>
</evidence>
<keyword evidence="5 6" id="KW-0408">Iron</keyword>
<dbReference type="SUPFAM" id="SSF46626">
    <property type="entry name" value="Cytochrome c"/>
    <property type="match status" value="2"/>
</dbReference>
<dbReference type="PROSITE" id="PS51007">
    <property type="entry name" value="CYTC"/>
    <property type="match status" value="2"/>
</dbReference>
<dbReference type="InterPro" id="IPR036909">
    <property type="entry name" value="Cyt_c-like_dom_sf"/>
</dbReference>
<dbReference type="RefSeq" id="WP_188444200.1">
    <property type="nucleotide sequence ID" value="NZ_BMFD01000017.1"/>
</dbReference>
<dbReference type="GO" id="GO:0004601">
    <property type="term" value="F:peroxidase activity"/>
    <property type="evidence" value="ECO:0007669"/>
    <property type="project" value="UniProtKB-KW"/>
</dbReference>
<keyword evidence="10" id="KW-1185">Reference proteome</keyword>
<keyword evidence="7" id="KW-0812">Transmembrane</keyword>
<protein>
    <submittedName>
        <fullName evidence="9">Cytochrome-c peroxidase</fullName>
    </submittedName>
</protein>
<proteinExistence type="predicted"/>